<dbReference type="InterPro" id="IPR030385">
    <property type="entry name" value="G_IRG_dom"/>
</dbReference>
<gene>
    <name evidence="4" type="ORF">G6F64_002990</name>
</gene>
<dbReference type="GO" id="GO:0005525">
    <property type="term" value="F:GTP binding"/>
    <property type="evidence" value="ECO:0007669"/>
    <property type="project" value="InterPro"/>
</dbReference>
<feature type="transmembrane region" description="Helical" evidence="2">
    <location>
        <begin position="69"/>
        <end position="94"/>
    </location>
</feature>
<keyword evidence="5" id="KW-1185">Reference proteome</keyword>
<feature type="transmembrane region" description="Helical" evidence="2">
    <location>
        <begin position="32"/>
        <end position="49"/>
    </location>
</feature>
<dbReference type="InterPro" id="IPR007743">
    <property type="entry name" value="Immunity-related_GTPase-like"/>
</dbReference>
<dbReference type="GO" id="GO:0016020">
    <property type="term" value="C:membrane"/>
    <property type="evidence" value="ECO:0007669"/>
    <property type="project" value="InterPro"/>
</dbReference>
<evidence type="ECO:0000259" key="3">
    <source>
        <dbReference type="PROSITE" id="PS51716"/>
    </source>
</evidence>
<feature type="domain" description="IRG-type G" evidence="3">
    <location>
        <begin position="122"/>
        <end position="241"/>
    </location>
</feature>
<evidence type="ECO:0000313" key="4">
    <source>
        <dbReference type="EMBL" id="KAG1312485.1"/>
    </source>
</evidence>
<protein>
    <recommendedName>
        <fullName evidence="3">IRG-type G domain-containing protein</fullName>
    </recommendedName>
</protein>
<dbReference type="PROSITE" id="PS51716">
    <property type="entry name" value="G_IRG"/>
    <property type="match status" value="1"/>
</dbReference>
<evidence type="ECO:0000313" key="5">
    <source>
        <dbReference type="Proteomes" id="UP000716291"/>
    </source>
</evidence>
<comment type="caution">
    <text evidence="4">The sequence shown here is derived from an EMBL/GenBank/DDBJ whole genome shotgun (WGS) entry which is preliminary data.</text>
</comment>
<keyword evidence="2" id="KW-0812">Transmembrane</keyword>
<comment type="similarity">
    <text evidence="1">Belongs to the TRAFAC class dynamin-like GTPase superfamily. IRG family.</text>
</comment>
<dbReference type="Proteomes" id="UP000716291">
    <property type="component" value="Unassembled WGS sequence"/>
</dbReference>
<dbReference type="Gene3D" id="3.40.50.300">
    <property type="entry name" value="P-loop containing nucleotide triphosphate hydrolases"/>
    <property type="match status" value="1"/>
</dbReference>
<dbReference type="PANTHER" id="PTHR14143:SF1">
    <property type="entry name" value="IRG-TYPE G DOMAIN-CONTAINING PROTEIN"/>
    <property type="match status" value="1"/>
</dbReference>
<dbReference type="EMBL" id="JAANQT010000275">
    <property type="protein sequence ID" value="KAG1312485.1"/>
    <property type="molecule type" value="Genomic_DNA"/>
</dbReference>
<dbReference type="SUPFAM" id="SSF52540">
    <property type="entry name" value="P-loop containing nucleoside triphosphate hydrolases"/>
    <property type="match status" value="1"/>
</dbReference>
<dbReference type="AlphaFoldDB" id="A0A9P6XF58"/>
<dbReference type="InterPro" id="IPR027417">
    <property type="entry name" value="P-loop_NTPase"/>
</dbReference>
<dbReference type="PANTHER" id="PTHR14143">
    <property type="entry name" value="INTERFERON-INDUCIBLE GTPASE FAMILY MEMBER"/>
    <property type="match status" value="1"/>
</dbReference>
<evidence type="ECO:0000256" key="2">
    <source>
        <dbReference type="SAM" id="Phobius"/>
    </source>
</evidence>
<keyword evidence="2" id="KW-1133">Transmembrane helix</keyword>
<proteinExistence type="inferred from homology"/>
<reference evidence="4" key="1">
    <citation type="journal article" date="2020" name="Microb. Genom.">
        <title>Genetic diversity of clinical and environmental Mucorales isolates obtained from an investigation of mucormycosis cases among solid organ transplant recipients.</title>
        <authorList>
            <person name="Nguyen M.H."/>
            <person name="Kaul D."/>
            <person name="Muto C."/>
            <person name="Cheng S.J."/>
            <person name="Richter R.A."/>
            <person name="Bruno V.M."/>
            <person name="Liu G."/>
            <person name="Beyhan S."/>
            <person name="Sundermann A.J."/>
            <person name="Mounaud S."/>
            <person name="Pasculle A.W."/>
            <person name="Nierman W.C."/>
            <person name="Driscoll E."/>
            <person name="Cumbie R."/>
            <person name="Clancy C.J."/>
            <person name="Dupont C.L."/>
        </authorList>
    </citation>
    <scope>NUCLEOTIDE SEQUENCE</scope>
    <source>
        <strain evidence="4">GL11</strain>
    </source>
</reference>
<name>A0A9P6XF58_RHIOR</name>
<sequence length="241" mass="26403">MGQATSSVNKISFFTKKSDSVYEDISNRFTKATVSTLAVPVVIVAYPVLNAYTFKESDITGFRIIDGAIGGLLGVIAWPLAPFFAVWGAVTFIFKERPPTPLSIPPEIKARAEAEINLNTTLYYNVAIVGTSGSGKSSLVNAILGYKDTDKKAAKVGEIETTSKPTAYIHPDLVTMMIWDMPGVGTRSHSRETYFEENFLCAFDLLVIVLGNRLMQDDIDIASKAKEHKIPVLFVRSKADQ</sequence>
<keyword evidence="2" id="KW-0472">Membrane</keyword>
<organism evidence="4 5">
    <name type="scientific">Rhizopus oryzae</name>
    <name type="common">Mucormycosis agent</name>
    <name type="synonym">Rhizopus arrhizus var. delemar</name>
    <dbReference type="NCBI Taxonomy" id="64495"/>
    <lineage>
        <taxon>Eukaryota</taxon>
        <taxon>Fungi</taxon>
        <taxon>Fungi incertae sedis</taxon>
        <taxon>Mucoromycota</taxon>
        <taxon>Mucoromycotina</taxon>
        <taxon>Mucoromycetes</taxon>
        <taxon>Mucorales</taxon>
        <taxon>Mucorineae</taxon>
        <taxon>Rhizopodaceae</taxon>
        <taxon>Rhizopus</taxon>
    </lineage>
</organism>
<dbReference type="Pfam" id="PF05049">
    <property type="entry name" value="IIGP"/>
    <property type="match status" value="1"/>
</dbReference>
<accession>A0A9P6XF58</accession>
<evidence type="ECO:0000256" key="1">
    <source>
        <dbReference type="ARBA" id="ARBA00005429"/>
    </source>
</evidence>